<dbReference type="RefSeq" id="XP_040778176.1">
    <property type="nucleotide sequence ID" value="XM_040925259.1"/>
</dbReference>
<proteinExistence type="predicted"/>
<keyword evidence="3" id="KW-1185">Reference proteome</keyword>
<dbReference type="InterPro" id="IPR045469">
    <property type="entry name" value="Nis1"/>
</dbReference>
<gene>
    <name evidence="2" type="ORF">M406DRAFT_69377</name>
</gene>
<reference evidence="2" key="1">
    <citation type="journal article" date="2020" name="Phytopathology">
        <title>Genome sequence of the chestnut blight fungus Cryphonectria parasitica EP155: A fundamental resource for an archetypical invasive plant pathogen.</title>
        <authorList>
            <person name="Crouch J.A."/>
            <person name="Dawe A."/>
            <person name="Aerts A."/>
            <person name="Barry K."/>
            <person name="Churchill A.C.L."/>
            <person name="Grimwood J."/>
            <person name="Hillman B."/>
            <person name="Milgroom M.G."/>
            <person name="Pangilinan J."/>
            <person name="Smith M."/>
            <person name="Salamov A."/>
            <person name="Schmutz J."/>
            <person name="Yadav J."/>
            <person name="Grigoriev I.V."/>
            <person name="Nuss D."/>
        </authorList>
    </citation>
    <scope>NUCLEOTIDE SEQUENCE</scope>
    <source>
        <strain evidence="2">EP155</strain>
    </source>
</reference>
<dbReference type="GeneID" id="63842388"/>
<dbReference type="Proteomes" id="UP000803844">
    <property type="component" value="Unassembled WGS sequence"/>
</dbReference>
<sequence length="134" mass="13903">MVSFTTFATSALAVLPLASAYVTGFTAPATAEAGSTITATLQTAIYIENWEDYSIVWGLTPSAWDCSICIGTQIGYVALTGTEGAAYPYTFTESVTIPSGTSAGDYYLKAAIPHLVGASGEMGFNIYGVNVTVS</sequence>
<keyword evidence="1" id="KW-0732">Signal</keyword>
<accession>A0A9P4Y665</accession>
<evidence type="ECO:0000313" key="2">
    <source>
        <dbReference type="EMBL" id="KAF3767215.1"/>
    </source>
</evidence>
<feature type="signal peptide" evidence="1">
    <location>
        <begin position="1"/>
        <end position="20"/>
    </location>
</feature>
<protein>
    <submittedName>
        <fullName evidence="2">Uncharacterized protein</fullName>
    </submittedName>
</protein>
<evidence type="ECO:0000313" key="3">
    <source>
        <dbReference type="Proteomes" id="UP000803844"/>
    </source>
</evidence>
<dbReference type="OrthoDB" id="4689996at2759"/>
<name>A0A9P4Y665_CRYP1</name>
<organism evidence="2 3">
    <name type="scientific">Cryphonectria parasitica (strain ATCC 38755 / EP155)</name>
    <dbReference type="NCBI Taxonomy" id="660469"/>
    <lineage>
        <taxon>Eukaryota</taxon>
        <taxon>Fungi</taxon>
        <taxon>Dikarya</taxon>
        <taxon>Ascomycota</taxon>
        <taxon>Pezizomycotina</taxon>
        <taxon>Sordariomycetes</taxon>
        <taxon>Sordariomycetidae</taxon>
        <taxon>Diaporthales</taxon>
        <taxon>Cryphonectriaceae</taxon>
        <taxon>Cryphonectria-Endothia species complex</taxon>
        <taxon>Cryphonectria</taxon>
    </lineage>
</organism>
<comment type="caution">
    <text evidence="2">The sequence shown here is derived from an EMBL/GenBank/DDBJ whole genome shotgun (WGS) entry which is preliminary data.</text>
</comment>
<dbReference type="EMBL" id="MU032346">
    <property type="protein sequence ID" value="KAF3767215.1"/>
    <property type="molecule type" value="Genomic_DNA"/>
</dbReference>
<dbReference type="Pfam" id="PF19271">
    <property type="entry name" value="Nis1"/>
    <property type="match status" value="1"/>
</dbReference>
<dbReference type="AlphaFoldDB" id="A0A9P4Y665"/>
<feature type="chain" id="PRO_5040105652" evidence="1">
    <location>
        <begin position="21"/>
        <end position="134"/>
    </location>
</feature>
<evidence type="ECO:0000256" key="1">
    <source>
        <dbReference type="SAM" id="SignalP"/>
    </source>
</evidence>